<protein>
    <submittedName>
        <fullName evidence="2">Uncharacterized protein</fullName>
    </submittedName>
</protein>
<dbReference type="Proteomes" id="UP001180020">
    <property type="component" value="Unassembled WGS sequence"/>
</dbReference>
<name>A0AAV9EP46_ACOCL</name>
<dbReference type="PANTHER" id="PTHR35488:SF4">
    <property type="entry name" value="DUF4005 DOMAIN-CONTAINING PROTEIN"/>
    <property type="match status" value="1"/>
</dbReference>
<accession>A0AAV9EP46</accession>
<keyword evidence="3" id="KW-1185">Reference proteome</keyword>
<proteinExistence type="predicted"/>
<reference evidence="2" key="2">
    <citation type="submission" date="2023-06" db="EMBL/GenBank/DDBJ databases">
        <authorList>
            <person name="Ma L."/>
            <person name="Liu K.-W."/>
            <person name="Li Z."/>
            <person name="Hsiao Y.-Y."/>
            <person name="Qi Y."/>
            <person name="Fu T."/>
            <person name="Tang G."/>
            <person name="Zhang D."/>
            <person name="Sun W.-H."/>
            <person name="Liu D.-K."/>
            <person name="Li Y."/>
            <person name="Chen G.-Z."/>
            <person name="Liu X.-D."/>
            <person name="Liao X.-Y."/>
            <person name="Jiang Y.-T."/>
            <person name="Yu X."/>
            <person name="Hao Y."/>
            <person name="Huang J."/>
            <person name="Zhao X.-W."/>
            <person name="Ke S."/>
            <person name="Chen Y.-Y."/>
            <person name="Wu W.-L."/>
            <person name="Hsu J.-L."/>
            <person name="Lin Y.-F."/>
            <person name="Huang M.-D."/>
            <person name="Li C.-Y."/>
            <person name="Huang L."/>
            <person name="Wang Z.-W."/>
            <person name="Zhao X."/>
            <person name="Zhong W.-Y."/>
            <person name="Peng D.-H."/>
            <person name="Ahmad S."/>
            <person name="Lan S."/>
            <person name="Zhang J.-S."/>
            <person name="Tsai W.-C."/>
            <person name="Van De Peer Y."/>
            <person name="Liu Z.-J."/>
        </authorList>
    </citation>
    <scope>NUCLEOTIDE SEQUENCE</scope>
    <source>
        <strain evidence="2">CP</strain>
        <tissue evidence="2">Leaves</tissue>
    </source>
</reference>
<reference evidence="2" key="1">
    <citation type="journal article" date="2023" name="Nat. Commun.">
        <title>Diploid and tetraploid genomes of Acorus and the evolution of monocots.</title>
        <authorList>
            <person name="Ma L."/>
            <person name="Liu K.W."/>
            <person name="Li Z."/>
            <person name="Hsiao Y.Y."/>
            <person name="Qi Y."/>
            <person name="Fu T."/>
            <person name="Tang G.D."/>
            <person name="Zhang D."/>
            <person name="Sun W.H."/>
            <person name="Liu D.K."/>
            <person name="Li Y."/>
            <person name="Chen G.Z."/>
            <person name="Liu X.D."/>
            <person name="Liao X.Y."/>
            <person name="Jiang Y.T."/>
            <person name="Yu X."/>
            <person name="Hao Y."/>
            <person name="Huang J."/>
            <person name="Zhao X.W."/>
            <person name="Ke S."/>
            <person name="Chen Y.Y."/>
            <person name="Wu W.L."/>
            <person name="Hsu J.L."/>
            <person name="Lin Y.F."/>
            <person name="Huang M.D."/>
            <person name="Li C.Y."/>
            <person name="Huang L."/>
            <person name="Wang Z.W."/>
            <person name="Zhao X."/>
            <person name="Zhong W.Y."/>
            <person name="Peng D.H."/>
            <person name="Ahmad S."/>
            <person name="Lan S."/>
            <person name="Zhang J.S."/>
            <person name="Tsai W.C."/>
            <person name="Van de Peer Y."/>
            <person name="Liu Z.J."/>
        </authorList>
    </citation>
    <scope>NUCLEOTIDE SEQUENCE</scope>
    <source>
        <strain evidence="2">CP</strain>
    </source>
</reference>
<dbReference type="PANTHER" id="PTHR35488">
    <property type="entry name" value="OS05G0358900 PROTEIN-RELATED"/>
    <property type="match status" value="1"/>
</dbReference>
<feature type="region of interest" description="Disordered" evidence="1">
    <location>
        <begin position="35"/>
        <end position="67"/>
    </location>
</feature>
<dbReference type="EMBL" id="JAUJYO010000006">
    <property type="protein sequence ID" value="KAK1314003.1"/>
    <property type="molecule type" value="Genomic_DNA"/>
</dbReference>
<gene>
    <name evidence="2" type="ORF">QJS10_CPA06g02574</name>
</gene>
<sequence>MKKIPIFPKEDNVDCSGVEYDARMNFSKFLEDAQKHAMEARNRPQKQQWGEAAKVTKPKEKSNRKSWKSSLFFWSRHSKKSQNSTNDSSMLNQRSIISGPIFGTTGRSDPKSWMTRPILGPLVVGGLKRDVEEVEVPYMCLEEFDNPNKVQSFGPIYLVT</sequence>
<organism evidence="2 3">
    <name type="scientific">Acorus calamus</name>
    <name type="common">Sweet flag</name>
    <dbReference type="NCBI Taxonomy" id="4465"/>
    <lineage>
        <taxon>Eukaryota</taxon>
        <taxon>Viridiplantae</taxon>
        <taxon>Streptophyta</taxon>
        <taxon>Embryophyta</taxon>
        <taxon>Tracheophyta</taxon>
        <taxon>Spermatophyta</taxon>
        <taxon>Magnoliopsida</taxon>
        <taxon>Liliopsida</taxon>
        <taxon>Acoraceae</taxon>
        <taxon>Acorus</taxon>
    </lineage>
</organism>
<evidence type="ECO:0000313" key="2">
    <source>
        <dbReference type="EMBL" id="KAK1314003.1"/>
    </source>
</evidence>
<evidence type="ECO:0000256" key="1">
    <source>
        <dbReference type="SAM" id="MobiDB-lite"/>
    </source>
</evidence>
<dbReference type="AlphaFoldDB" id="A0AAV9EP46"/>
<evidence type="ECO:0000313" key="3">
    <source>
        <dbReference type="Proteomes" id="UP001180020"/>
    </source>
</evidence>
<comment type="caution">
    <text evidence="2">The sequence shown here is derived from an EMBL/GenBank/DDBJ whole genome shotgun (WGS) entry which is preliminary data.</text>
</comment>